<evidence type="ECO:0000256" key="3">
    <source>
        <dbReference type="PROSITE-ProRule" id="PRU00339"/>
    </source>
</evidence>
<dbReference type="SUPFAM" id="SSF48452">
    <property type="entry name" value="TPR-like"/>
    <property type="match status" value="1"/>
</dbReference>
<dbReference type="PROSITE" id="PS50293">
    <property type="entry name" value="TPR_REGION"/>
    <property type="match status" value="1"/>
</dbReference>
<dbReference type="PANTHER" id="PTHR44227:SF3">
    <property type="entry name" value="PROTEIN O-MANNOSYL-TRANSFERASE TMTC4"/>
    <property type="match status" value="1"/>
</dbReference>
<dbReference type="InterPro" id="IPR013105">
    <property type="entry name" value="TPR_2"/>
</dbReference>
<dbReference type="InterPro" id="IPR019734">
    <property type="entry name" value="TPR_rpt"/>
</dbReference>
<dbReference type="RefSeq" id="WP_249864090.1">
    <property type="nucleotide sequence ID" value="NZ_CP027059.1"/>
</dbReference>
<gene>
    <name evidence="4" type="ORF">SK3146_01050</name>
</gene>
<dbReference type="InterPro" id="IPR011990">
    <property type="entry name" value="TPR-like_helical_dom_sf"/>
</dbReference>
<dbReference type="Pfam" id="PF07719">
    <property type="entry name" value="TPR_2"/>
    <property type="match status" value="1"/>
</dbReference>
<reference evidence="4" key="1">
    <citation type="submission" date="2018-02" db="EMBL/GenBank/DDBJ databases">
        <authorList>
            <person name="Kim S.-K."/>
            <person name="Jung H.-I."/>
            <person name="Lee S.-W."/>
        </authorList>
    </citation>
    <scope>NUCLEOTIDE SEQUENCE</scope>
    <source>
        <strain evidence="4">SK3146</strain>
    </source>
</reference>
<organism evidence="4 5">
    <name type="scientific">Paenibacillus konkukensis</name>
    <dbReference type="NCBI Taxonomy" id="2020716"/>
    <lineage>
        <taxon>Bacteria</taxon>
        <taxon>Bacillati</taxon>
        <taxon>Bacillota</taxon>
        <taxon>Bacilli</taxon>
        <taxon>Bacillales</taxon>
        <taxon>Paenibacillaceae</taxon>
        <taxon>Paenibacillus</taxon>
    </lineage>
</organism>
<dbReference type="Gene3D" id="1.25.40.10">
    <property type="entry name" value="Tetratricopeptide repeat domain"/>
    <property type="match status" value="2"/>
</dbReference>
<evidence type="ECO:0000256" key="2">
    <source>
        <dbReference type="ARBA" id="ARBA00022803"/>
    </source>
</evidence>
<keyword evidence="4" id="KW-0449">Lipoprotein</keyword>
<sequence length="171" mass="19555">MTGHELIQKAYDAILHNDFESAIEWFEQAIAMEPGNAAFHYRLSITYARSNKLVKALEHASQAIELDPDEEHYRYHLQHLKAKEIVRQAEAYLEKAGDQAWLAISLLKQAIALDSLSSEAFLLLGVAYAEVQEYSQAIAAIRELLKLDPQHEAGIRLLEECRAKWKEYMQS</sequence>
<name>A0ABY4RHI1_9BACL</name>
<keyword evidence="5" id="KW-1185">Reference proteome</keyword>
<feature type="repeat" description="TPR" evidence="3">
    <location>
        <begin position="37"/>
        <end position="70"/>
    </location>
</feature>
<keyword evidence="2 3" id="KW-0802">TPR repeat</keyword>
<feature type="repeat" description="TPR" evidence="3">
    <location>
        <begin position="118"/>
        <end position="151"/>
    </location>
</feature>
<dbReference type="PROSITE" id="PS50005">
    <property type="entry name" value="TPR"/>
    <property type="match status" value="2"/>
</dbReference>
<protein>
    <submittedName>
        <fullName evidence="4">Lipoprotein NlpI</fullName>
    </submittedName>
</protein>
<proteinExistence type="predicted"/>
<dbReference type="Proteomes" id="UP001057134">
    <property type="component" value="Chromosome"/>
</dbReference>
<dbReference type="SMART" id="SM00028">
    <property type="entry name" value="TPR"/>
    <property type="match status" value="3"/>
</dbReference>
<evidence type="ECO:0000313" key="5">
    <source>
        <dbReference type="Proteomes" id="UP001057134"/>
    </source>
</evidence>
<keyword evidence="1" id="KW-0677">Repeat</keyword>
<evidence type="ECO:0000313" key="4">
    <source>
        <dbReference type="EMBL" id="UQZ81894.1"/>
    </source>
</evidence>
<dbReference type="PANTHER" id="PTHR44227">
    <property type="match status" value="1"/>
</dbReference>
<reference evidence="4" key="2">
    <citation type="journal article" date="2021" name="J Anim Sci Technol">
        <title>Complete genome sequence of Paenibacillus konkukensis sp. nov. SK3146 as a potential probiotic strain.</title>
        <authorList>
            <person name="Jung H.I."/>
            <person name="Park S."/>
            <person name="Niu K.M."/>
            <person name="Lee S.W."/>
            <person name="Kothari D."/>
            <person name="Yi K.J."/>
            <person name="Kim S.K."/>
        </authorList>
    </citation>
    <scope>NUCLEOTIDE SEQUENCE</scope>
    <source>
        <strain evidence="4">SK3146</strain>
    </source>
</reference>
<accession>A0ABY4RHI1</accession>
<dbReference type="InterPro" id="IPR052346">
    <property type="entry name" value="O-mannosyl-transferase_TMTC"/>
</dbReference>
<dbReference type="EMBL" id="CP027059">
    <property type="protein sequence ID" value="UQZ81894.1"/>
    <property type="molecule type" value="Genomic_DNA"/>
</dbReference>
<dbReference type="Pfam" id="PF14559">
    <property type="entry name" value="TPR_19"/>
    <property type="match status" value="1"/>
</dbReference>
<evidence type="ECO:0000256" key="1">
    <source>
        <dbReference type="ARBA" id="ARBA00022737"/>
    </source>
</evidence>